<keyword evidence="5" id="KW-0788">Thiol protease</keyword>
<comment type="similarity">
    <text evidence="1">Belongs to the peptidase C10 family.</text>
</comment>
<dbReference type="DNASU" id="1076376"/>
<dbReference type="OMA" id="WESQIDK"/>
<dbReference type="Proteomes" id="UP001217776">
    <property type="component" value="Unassembled WGS sequence"/>
</dbReference>
<dbReference type="EMBL" id="JAQNVG010000064">
    <property type="protein sequence ID" value="MDC2238857.1"/>
    <property type="molecule type" value="Genomic_DNA"/>
</dbReference>
<evidence type="ECO:0000256" key="3">
    <source>
        <dbReference type="ARBA" id="ARBA00022729"/>
    </source>
</evidence>
<dbReference type="InterPro" id="IPR044934">
    <property type="entry name" value="Streptopain_sf"/>
</dbReference>
<dbReference type="Proteomes" id="UP000436858">
    <property type="component" value="Unassembled WGS sequence"/>
</dbReference>
<dbReference type="AlphaFoldDB" id="A0A0P0F9R0"/>
<dbReference type="Gene3D" id="3.90.70.50">
    <property type="entry name" value="Peptidase C10, streptopain"/>
    <property type="match status" value="2"/>
</dbReference>
<gene>
    <name evidence="10" type="ORF">DW780_14150</name>
    <name evidence="8" type="ORF">GAN91_18720</name>
    <name evidence="7" type="ORF">GAO51_25470</name>
    <name evidence="9" type="ORF">PO127_24235</name>
</gene>
<dbReference type="EMBL" id="WCRY01000020">
    <property type="protein sequence ID" value="KAB4478845.1"/>
    <property type="molecule type" value="Genomic_DNA"/>
</dbReference>
<dbReference type="Pfam" id="PF01640">
    <property type="entry name" value="Peptidase_C10"/>
    <property type="match status" value="1"/>
</dbReference>
<keyword evidence="3" id="KW-0732">Signal</keyword>
<dbReference type="GeneID" id="75115189"/>
<evidence type="ECO:0000256" key="4">
    <source>
        <dbReference type="ARBA" id="ARBA00022801"/>
    </source>
</evidence>
<evidence type="ECO:0000313" key="13">
    <source>
        <dbReference type="Proteomes" id="UP000440614"/>
    </source>
</evidence>
<keyword evidence="4" id="KW-0378">Hydrolase</keyword>
<name>A0A0P0F9R0_BACT4</name>
<dbReference type="Proteomes" id="UP000284785">
    <property type="component" value="Unassembled WGS sequence"/>
</dbReference>
<dbReference type="InterPro" id="IPR038765">
    <property type="entry name" value="Papain-like_cys_pep_sf"/>
</dbReference>
<evidence type="ECO:0000259" key="6">
    <source>
        <dbReference type="Pfam" id="PF13734"/>
    </source>
</evidence>
<protein>
    <submittedName>
        <fullName evidence="9">C10 family peptidase</fullName>
    </submittedName>
</protein>
<sequence length="426" mass="48715">MKQHAHLLILTIMFLTSCSDDTEVMKQESSPPSLTEKAPTYRTKENAIIEVELFIKNNRNNTRNSSFLNYSINNEIYFYRDTITNQTYPSFYIANAEGGNGYAIVSANLYTTPIIAYSESGNLSLSDTLQYQELSFFFDLVQNYISNNKKYEIEFKEENDDDNSLDTSQTRGRRRPIYIKKPGEWEETERVQPLISVKWGQRSPYNNAAPLIEGQRALTGCVATAIAQVMAYHEKPSGYNGVSYNWSEMKQFPTTPAVAHLFRSIGDLVKMDWGTDTSGAKRKNIPQCFEKMGYRKPNNPQIYSQWDVITSIKAKCPVIICGNSVRKKILGIKYYQNGHAWVSDGYFHRERNVDVYRKGSDKVHHSYTEKEDYLHLNWGWNGNSNGYYLAGIFNGGEGPTFPSTRAAGKGNYPYNVEIIPYINIIK</sequence>
<evidence type="ECO:0000313" key="11">
    <source>
        <dbReference type="Proteomes" id="UP000284785"/>
    </source>
</evidence>
<accession>A0A0P0F9R0</accession>
<evidence type="ECO:0000256" key="5">
    <source>
        <dbReference type="ARBA" id="ARBA00022807"/>
    </source>
</evidence>
<dbReference type="Pfam" id="PF13734">
    <property type="entry name" value="Inhibitor_I69"/>
    <property type="match status" value="1"/>
</dbReference>
<evidence type="ECO:0000313" key="10">
    <source>
        <dbReference type="EMBL" id="RHD87111.1"/>
    </source>
</evidence>
<dbReference type="InterPro" id="IPR025896">
    <property type="entry name" value="Spi_Prtas-inh"/>
</dbReference>
<accession>C6ISY9</accession>
<dbReference type="SUPFAM" id="SSF54001">
    <property type="entry name" value="Cysteine proteinases"/>
    <property type="match status" value="1"/>
</dbReference>
<dbReference type="GO" id="GO:0008234">
    <property type="term" value="F:cysteine-type peptidase activity"/>
    <property type="evidence" value="ECO:0007669"/>
    <property type="project" value="UniProtKB-KW"/>
</dbReference>
<organism evidence="9 14">
    <name type="scientific">Bacteroides thetaiotaomicron</name>
    <dbReference type="NCBI Taxonomy" id="818"/>
    <lineage>
        <taxon>Bacteria</taxon>
        <taxon>Pseudomonadati</taxon>
        <taxon>Bacteroidota</taxon>
        <taxon>Bacteroidia</taxon>
        <taxon>Bacteroidales</taxon>
        <taxon>Bacteroidaceae</taxon>
        <taxon>Bacteroides</taxon>
    </lineage>
</organism>
<dbReference type="RefSeq" id="WP_005681485.1">
    <property type="nucleotide sequence ID" value="NZ_BAABXH010000001.1"/>
</dbReference>
<evidence type="ECO:0000256" key="2">
    <source>
        <dbReference type="ARBA" id="ARBA00022670"/>
    </source>
</evidence>
<evidence type="ECO:0000313" key="8">
    <source>
        <dbReference type="EMBL" id="KAB4478845.1"/>
    </source>
</evidence>
<evidence type="ECO:0000256" key="1">
    <source>
        <dbReference type="ARBA" id="ARBA00009693"/>
    </source>
</evidence>
<dbReference type="InterPro" id="IPR000200">
    <property type="entry name" value="Peptidase_C10"/>
</dbReference>
<keyword evidence="2" id="KW-0645">Protease</keyword>
<evidence type="ECO:0000313" key="14">
    <source>
        <dbReference type="Proteomes" id="UP001217776"/>
    </source>
</evidence>
<dbReference type="KEGG" id="btho:Btheta7330_04314"/>
<proteinExistence type="inferred from homology"/>
<dbReference type="EMBL" id="QSJP01000012">
    <property type="protein sequence ID" value="RHD87111.1"/>
    <property type="molecule type" value="Genomic_DNA"/>
</dbReference>
<dbReference type="GO" id="GO:0006508">
    <property type="term" value="P:proteolysis"/>
    <property type="evidence" value="ECO:0007669"/>
    <property type="project" value="UniProtKB-KW"/>
</dbReference>
<dbReference type="Proteomes" id="UP000440614">
    <property type="component" value="Unassembled WGS sequence"/>
</dbReference>
<dbReference type="PROSITE" id="PS51257">
    <property type="entry name" value="PROKAR_LIPOPROTEIN"/>
    <property type="match status" value="1"/>
</dbReference>
<dbReference type="EMBL" id="WCSY01000035">
    <property type="protein sequence ID" value="KAB4305638.1"/>
    <property type="molecule type" value="Genomic_DNA"/>
</dbReference>
<comment type="caution">
    <text evidence="9">The sequence shown here is derived from an EMBL/GenBank/DDBJ whole genome shotgun (WGS) entry which is preliminary data.</text>
</comment>
<dbReference type="PRINTS" id="PR00797">
    <property type="entry name" value="STREPTOPAIN"/>
</dbReference>
<reference evidence="12 13" key="2">
    <citation type="journal article" date="2019" name="Nat. Med.">
        <title>A library of human gut bacterial isolates paired with longitudinal multiomics data enables mechanistic microbiome research.</title>
        <authorList>
            <person name="Poyet M."/>
            <person name="Groussin M."/>
            <person name="Gibbons S.M."/>
            <person name="Avila-Pacheco J."/>
            <person name="Jiang X."/>
            <person name="Kearney S.M."/>
            <person name="Perrotta A.R."/>
            <person name="Berdy B."/>
            <person name="Zhao S."/>
            <person name="Lieberman T.D."/>
            <person name="Swanson P.K."/>
            <person name="Smith M."/>
            <person name="Roesemann S."/>
            <person name="Alexander J.E."/>
            <person name="Rich S.A."/>
            <person name="Livny J."/>
            <person name="Vlamakis H."/>
            <person name="Clish C."/>
            <person name="Bullock K."/>
            <person name="Deik A."/>
            <person name="Scott J."/>
            <person name="Pierce K.A."/>
            <person name="Xavier R.J."/>
            <person name="Alm E.J."/>
        </authorList>
    </citation>
    <scope>NUCLEOTIDE SEQUENCE [LARGE SCALE GENOMIC DNA]</scope>
    <source>
        <strain evidence="8 12">BIOML-A162</strain>
        <strain evidence="7 13">BIOML-A188</strain>
    </source>
</reference>
<reference evidence="9" key="3">
    <citation type="submission" date="2022-10" db="EMBL/GenBank/DDBJ databases">
        <title>Human gut microbiome strain richness.</title>
        <authorList>
            <person name="Chen-Liaw A."/>
        </authorList>
    </citation>
    <scope>NUCLEOTIDE SEQUENCE</scope>
    <source>
        <strain evidence="9">1001283st1_A3_1001283B150304_161114</strain>
    </source>
</reference>
<evidence type="ECO:0000313" key="9">
    <source>
        <dbReference type="EMBL" id="MDC2238857.1"/>
    </source>
</evidence>
<evidence type="ECO:0000313" key="12">
    <source>
        <dbReference type="Proteomes" id="UP000436858"/>
    </source>
</evidence>
<feature type="domain" description="Spi protease inhibitor" evidence="6">
    <location>
        <begin position="43"/>
        <end position="145"/>
    </location>
</feature>
<reference evidence="10 11" key="1">
    <citation type="submission" date="2018-08" db="EMBL/GenBank/DDBJ databases">
        <title>A genome reference for cultivated species of the human gut microbiota.</title>
        <authorList>
            <person name="Zou Y."/>
            <person name="Xue W."/>
            <person name="Luo G."/>
        </authorList>
    </citation>
    <scope>NUCLEOTIDE SEQUENCE [LARGE SCALE GENOMIC DNA]</scope>
    <source>
        <strain evidence="10 11">AM30-26</strain>
    </source>
</reference>
<evidence type="ECO:0000313" key="7">
    <source>
        <dbReference type="EMBL" id="KAB4305638.1"/>
    </source>
</evidence>